<evidence type="ECO:0000313" key="3">
    <source>
        <dbReference type="EMBL" id="RZS76631.1"/>
    </source>
</evidence>
<reference evidence="3 4" key="1">
    <citation type="submission" date="2019-02" db="EMBL/GenBank/DDBJ databases">
        <title>Genomic Encyclopedia of Type Strains, Phase IV (KMG-IV): sequencing the most valuable type-strain genomes for metagenomic binning, comparative biology and taxonomic classification.</title>
        <authorList>
            <person name="Goeker M."/>
        </authorList>
    </citation>
    <scope>NUCLEOTIDE SEQUENCE [LARGE SCALE GENOMIC DNA]</scope>
    <source>
        <strain evidence="3 4">DSM 18116</strain>
    </source>
</reference>
<dbReference type="Pfam" id="PF13648">
    <property type="entry name" value="Lipocalin_4"/>
    <property type="match status" value="1"/>
</dbReference>
<proteinExistence type="predicted"/>
<evidence type="ECO:0000256" key="1">
    <source>
        <dbReference type="SAM" id="SignalP"/>
    </source>
</evidence>
<dbReference type="AlphaFoldDB" id="A0A4Q7N6C3"/>
<feature type="signal peptide" evidence="1">
    <location>
        <begin position="1"/>
        <end position="22"/>
    </location>
</feature>
<evidence type="ECO:0000313" key="4">
    <source>
        <dbReference type="Proteomes" id="UP000293874"/>
    </source>
</evidence>
<keyword evidence="1" id="KW-0732">Signal</keyword>
<keyword evidence="4" id="KW-1185">Reference proteome</keyword>
<organism evidence="3 4">
    <name type="scientific">Pseudobacter ginsenosidimutans</name>
    <dbReference type="NCBI Taxonomy" id="661488"/>
    <lineage>
        <taxon>Bacteria</taxon>
        <taxon>Pseudomonadati</taxon>
        <taxon>Bacteroidota</taxon>
        <taxon>Chitinophagia</taxon>
        <taxon>Chitinophagales</taxon>
        <taxon>Chitinophagaceae</taxon>
        <taxon>Pseudobacter</taxon>
    </lineage>
</organism>
<name>A0A4Q7N6C3_9BACT</name>
<accession>A0A4Q7N6C3</accession>
<feature type="domain" description="Lipocalin-like" evidence="2">
    <location>
        <begin position="36"/>
        <end position="127"/>
    </location>
</feature>
<dbReference type="Proteomes" id="UP000293874">
    <property type="component" value="Unassembled WGS sequence"/>
</dbReference>
<protein>
    <submittedName>
        <fullName evidence="3">Lipocalin-like protein</fullName>
    </submittedName>
</protein>
<sequence length="147" mass="16257">MKKHRPALKLILVFVAILSVFAGCKKDKNDNANNALIGKYKLVNFTSKSGEVVTPVYDQLHECTRDQTIELTADELIAITFTKEICEGTEPATGAWYLNENKLTIIAGGIQLNEYKIIKNEGSELVLELTVPDGDKSVINTVTFARL</sequence>
<gene>
    <name evidence="3" type="ORF">EV199_2517</name>
</gene>
<comment type="caution">
    <text evidence="3">The sequence shown here is derived from an EMBL/GenBank/DDBJ whole genome shotgun (WGS) entry which is preliminary data.</text>
</comment>
<dbReference type="PROSITE" id="PS51257">
    <property type="entry name" value="PROKAR_LIPOPROTEIN"/>
    <property type="match status" value="1"/>
</dbReference>
<dbReference type="InterPro" id="IPR024311">
    <property type="entry name" value="Lipocalin-like"/>
</dbReference>
<dbReference type="EMBL" id="SGXA01000001">
    <property type="protein sequence ID" value="RZS76631.1"/>
    <property type="molecule type" value="Genomic_DNA"/>
</dbReference>
<feature type="chain" id="PRO_5020571298" evidence="1">
    <location>
        <begin position="23"/>
        <end position="147"/>
    </location>
</feature>
<evidence type="ECO:0000259" key="2">
    <source>
        <dbReference type="Pfam" id="PF13648"/>
    </source>
</evidence>
<dbReference type="RefSeq" id="WP_130540923.1">
    <property type="nucleotide sequence ID" value="NZ_CP042431.1"/>
</dbReference>